<keyword evidence="8" id="KW-0812">Transmembrane</keyword>
<dbReference type="GO" id="GO:0004222">
    <property type="term" value="F:metalloendopeptidase activity"/>
    <property type="evidence" value="ECO:0007669"/>
    <property type="project" value="TreeGrafter"/>
</dbReference>
<dbReference type="PANTHER" id="PTHR21666:SF288">
    <property type="entry name" value="CELL DIVISION PROTEIN YTFB"/>
    <property type="match status" value="1"/>
</dbReference>
<dbReference type="CDD" id="cd12797">
    <property type="entry name" value="M23_peptidase"/>
    <property type="match status" value="1"/>
</dbReference>
<comment type="cofactor">
    <cofactor evidence="1">
        <name>Zn(2+)</name>
        <dbReference type="ChEBI" id="CHEBI:29105"/>
    </cofactor>
</comment>
<evidence type="ECO:0000256" key="1">
    <source>
        <dbReference type="ARBA" id="ARBA00001947"/>
    </source>
</evidence>
<dbReference type="PROSITE" id="PS51782">
    <property type="entry name" value="LYSM"/>
    <property type="match status" value="1"/>
</dbReference>
<evidence type="ECO:0000256" key="3">
    <source>
        <dbReference type="ARBA" id="ARBA00022670"/>
    </source>
</evidence>
<keyword evidence="8" id="KW-1133">Transmembrane helix</keyword>
<keyword evidence="4" id="KW-0479">Metal-binding</keyword>
<evidence type="ECO:0000256" key="5">
    <source>
        <dbReference type="ARBA" id="ARBA00022801"/>
    </source>
</evidence>
<reference evidence="10 11" key="1">
    <citation type="journal article" date="2007" name="Genome Res.">
        <title>Lateral gene transfer between obligate intracellular bacteria: evidence from the Rickettsia massiliae genome.</title>
        <authorList>
            <person name="Blanc G."/>
            <person name="Ogata H."/>
            <person name="Robert C."/>
            <person name="Audic S."/>
            <person name="Claverie J.-M."/>
            <person name="Raoult D."/>
        </authorList>
    </citation>
    <scope>NUCLEOTIDE SEQUENCE [LARGE SCALE GENOMIC DNA]</scope>
    <source>
        <strain evidence="11">Mtu5</strain>
    </source>
</reference>
<evidence type="ECO:0000313" key="10">
    <source>
        <dbReference type="EMBL" id="ABV84765.1"/>
    </source>
</evidence>
<feature type="transmembrane region" description="Helical" evidence="8">
    <location>
        <begin position="57"/>
        <end position="77"/>
    </location>
</feature>
<comment type="subcellular location">
    <subcellularLocation>
        <location evidence="2">Cell envelope</location>
    </subcellularLocation>
</comment>
<dbReference type="InterPro" id="IPR018392">
    <property type="entry name" value="LysM"/>
</dbReference>
<dbReference type="SUPFAM" id="SSF51261">
    <property type="entry name" value="Duplicated hybrid motif"/>
    <property type="match status" value="1"/>
</dbReference>
<organism evidence="10 11">
    <name type="scientific">Rickettsia massiliae (strain Mtu5)</name>
    <dbReference type="NCBI Taxonomy" id="416276"/>
    <lineage>
        <taxon>Bacteria</taxon>
        <taxon>Pseudomonadati</taxon>
        <taxon>Pseudomonadota</taxon>
        <taxon>Alphaproteobacteria</taxon>
        <taxon>Rickettsiales</taxon>
        <taxon>Rickettsiaceae</taxon>
        <taxon>Rickettsieae</taxon>
        <taxon>Rickettsia</taxon>
        <taxon>spotted fever group</taxon>
    </lineage>
</organism>
<dbReference type="HOGENOM" id="CLU_026846_4_1_5"/>
<dbReference type="InterPro" id="IPR016047">
    <property type="entry name" value="M23ase_b-sheet_dom"/>
</dbReference>
<dbReference type="Gene3D" id="3.10.450.350">
    <property type="match status" value="2"/>
</dbReference>
<dbReference type="Pfam" id="PF01551">
    <property type="entry name" value="Peptidase_M23"/>
    <property type="match status" value="1"/>
</dbReference>
<dbReference type="GO" id="GO:0046872">
    <property type="term" value="F:metal ion binding"/>
    <property type="evidence" value="ECO:0007669"/>
    <property type="project" value="UniProtKB-KW"/>
</dbReference>
<evidence type="ECO:0000256" key="8">
    <source>
        <dbReference type="SAM" id="Phobius"/>
    </source>
</evidence>
<dbReference type="FunFam" id="2.70.70.10:FF:000006">
    <property type="entry name" value="M23 family peptidase"/>
    <property type="match status" value="1"/>
</dbReference>
<evidence type="ECO:0000313" key="11">
    <source>
        <dbReference type="Proteomes" id="UP000001311"/>
    </source>
</evidence>
<dbReference type="Proteomes" id="UP000001311">
    <property type="component" value="Chromosome"/>
</dbReference>
<keyword evidence="11" id="KW-1185">Reference proteome</keyword>
<dbReference type="GO" id="GO:0030313">
    <property type="term" value="C:cell envelope"/>
    <property type="evidence" value="ECO:0007669"/>
    <property type="project" value="UniProtKB-SubCell"/>
</dbReference>
<evidence type="ECO:0000256" key="7">
    <source>
        <dbReference type="ARBA" id="ARBA00023049"/>
    </source>
</evidence>
<keyword evidence="7" id="KW-0482">Metalloprotease</keyword>
<dbReference type="KEGG" id="rms:RMA_0574"/>
<dbReference type="GO" id="GO:0006508">
    <property type="term" value="P:proteolysis"/>
    <property type="evidence" value="ECO:0007669"/>
    <property type="project" value="UniProtKB-KW"/>
</dbReference>
<keyword evidence="3" id="KW-0645">Protease</keyword>
<dbReference type="Gene3D" id="2.70.70.10">
    <property type="entry name" value="Glucose Permease (Domain IIA)"/>
    <property type="match status" value="1"/>
</dbReference>
<accession>A8F1H9</accession>
<dbReference type="InterPro" id="IPR050570">
    <property type="entry name" value="Cell_wall_metabolism_enzyme"/>
</dbReference>
<dbReference type="EMBL" id="CP000683">
    <property type="protein sequence ID" value="ABV84765.1"/>
    <property type="molecule type" value="Genomic_DNA"/>
</dbReference>
<dbReference type="InterPro" id="IPR045834">
    <property type="entry name" value="Csd3_N2"/>
</dbReference>
<evidence type="ECO:0000256" key="2">
    <source>
        <dbReference type="ARBA" id="ARBA00004196"/>
    </source>
</evidence>
<dbReference type="InterPro" id="IPR011055">
    <property type="entry name" value="Dup_hybrid_motif"/>
</dbReference>
<keyword evidence="8" id="KW-0472">Membrane</keyword>
<keyword evidence="5" id="KW-0378">Hydrolase</keyword>
<proteinExistence type="predicted"/>
<evidence type="ECO:0000259" key="9">
    <source>
        <dbReference type="PROSITE" id="PS51782"/>
    </source>
</evidence>
<sequence>MLQFSIVICLYMVHIIISNEKLIQIIFRAILMNDTALSYDFNGILPSSFISARLRKILTSASLLLFIGLVVFVSFAINNYVNDTLSITLVQPDSSEEETISFKEVVVKKGDTIKSILIEQHIPKNEIDKIVSLIKEGRLSSALKIGQQITFEYETKITENEDEDLTSEVAFLNKIVIIIDKLKTIEVIREGDNFKVEEIVVPLNKKVAKSSVSIEANFMSALKKLGLSNNSIIELINAYAYQIDFQRQIKSGDTATVITEKYVTEDGKFSHHGKILYVSLNLSGKEYNIYRYSHDNDANNYAFFSEDGKSVKRSLLKTPLKVIKVSSHYGNRKHPILGYTKMHKGVDFAAPTGTPIYAAGNGVITEIGWKSGYGKFIQVKHSGTLSTAYAHASNFAKNLKVGSIVKQGQIIAYVGSTGRATAPHLHYEVKIDGKHVNPMSVKTTPGIELNGKNLEKFKQFKKEIKTLNVKLDKELQADKAATVSL</sequence>
<keyword evidence="6" id="KW-0862">Zinc</keyword>
<dbReference type="PANTHER" id="PTHR21666">
    <property type="entry name" value="PEPTIDASE-RELATED"/>
    <property type="match status" value="1"/>
</dbReference>
<dbReference type="AlphaFoldDB" id="A8F1H9"/>
<name>A8F1H9_RICM5</name>
<evidence type="ECO:0000256" key="4">
    <source>
        <dbReference type="ARBA" id="ARBA00022723"/>
    </source>
</evidence>
<gene>
    <name evidence="10" type="primary">nlpD2</name>
    <name evidence="10" type="ordered locus">RMA_0574</name>
</gene>
<dbReference type="Pfam" id="PF19425">
    <property type="entry name" value="Csd3_N2"/>
    <property type="match status" value="1"/>
</dbReference>
<evidence type="ECO:0000256" key="6">
    <source>
        <dbReference type="ARBA" id="ARBA00022833"/>
    </source>
</evidence>
<protein>
    <submittedName>
        <fullName evidence="10">Membrane-bound metallopeptidase</fullName>
    </submittedName>
</protein>
<feature type="domain" description="LysM" evidence="9">
    <location>
        <begin position="103"/>
        <end position="151"/>
    </location>
</feature>